<dbReference type="InterPro" id="IPR029060">
    <property type="entry name" value="PIN-like_dom_sf"/>
</dbReference>
<reference evidence="2 3" key="1">
    <citation type="submission" date="2018-03" db="EMBL/GenBank/DDBJ databases">
        <title>Genomic Encyclopedia of Archaeal and Bacterial Type Strains, Phase II (KMG-II): from individual species to whole genera.</title>
        <authorList>
            <person name="Goeker M."/>
        </authorList>
    </citation>
    <scope>NUCLEOTIDE SEQUENCE [LARGE SCALE GENOMIC DNA]</scope>
    <source>
        <strain evidence="2 3">DSM 29057</strain>
    </source>
</reference>
<evidence type="ECO:0000313" key="2">
    <source>
        <dbReference type="EMBL" id="PSL28749.1"/>
    </source>
</evidence>
<dbReference type="EMBL" id="PYAS01000006">
    <property type="protein sequence ID" value="PSL28749.1"/>
    <property type="molecule type" value="Genomic_DNA"/>
</dbReference>
<dbReference type="Gene3D" id="3.40.50.1010">
    <property type="entry name" value="5'-nuclease"/>
    <property type="match status" value="1"/>
</dbReference>
<sequence>MATNIALDTNVLLYLYDANDHTKRRVSEGIVASNPIISTQVISEFINVTKRALKLPKQEILYKCNLVFDRCQIISVDQEILDHSYYLLKKYDFQIFDSIIISSTLAAGCNTLYSEDLQHNQLVEGKLTIINPFLNLQ</sequence>
<dbReference type="CDD" id="cd18692">
    <property type="entry name" value="PIN_VapC-like"/>
    <property type="match status" value="1"/>
</dbReference>
<dbReference type="AlphaFoldDB" id="A0A2P8G446"/>
<keyword evidence="3" id="KW-1185">Reference proteome</keyword>
<organism evidence="2 3">
    <name type="scientific">Dyadobacter jiangsuensis</name>
    <dbReference type="NCBI Taxonomy" id="1591085"/>
    <lineage>
        <taxon>Bacteria</taxon>
        <taxon>Pseudomonadati</taxon>
        <taxon>Bacteroidota</taxon>
        <taxon>Cytophagia</taxon>
        <taxon>Cytophagales</taxon>
        <taxon>Spirosomataceae</taxon>
        <taxon>Dyadobacter</taxon>
    </lineage>
</organism>
<dbReference type="SUPFAM" id="SSF88723">
    <property type="entry name" value="PIN domain-like"/>
    <property type="match status" value="1"/>
</dbReference>
<proteinExistence type="predicted"/>
<dbReference type="Proteomes" id="UP000241964">
    <property type="component" value="Unassembled WGS sequence"/>
</dbReference>
<comment type="caution">
    <text evidence="2">The sequence shown here is derived from an EMBL/GenBank/DDBJ whole genome shotgun (WGS) entry which is preliminary data.</text>
</comment>
<protein>
    <submittedName>
        <fullName evidence="2">Putative nucleic acid-binding protein</fullName>
    </submittedName>
</protein>
<dbReference type="InterPro" id="IPR002716">
    <property type="entry name" value="PIN_dom"/>
</dbReference>
<dbReference type="RefSeq" id="WP_106596179.1">
    <property type="nucleotide sequence ID" value="NZ_PYAS01000006.1"/>
</dbReference>
<evidence type="ECO:0000259" key="1">
    <source>
        <dbReference type="Pfam" id="PF01850"/>
    </source>
</evidence>
<dbReference type="Pfam" id="PF01850">
    <property type="entry name" value="PIN"/>
    <property type="match status" value="1"/>
</dbReference>
<dbReference type="OrthoDB" id="13900at2"/>
<name>A0A2P8G446_9BACT</name>
<evidence type="ECO:0000313" key="3">
    <source>
        <dbReference type="Proteomes" id="UP000241964"/>
    </source>
</evidence>
<feature type="domain" description="PIN" evidence="1">
    <location>
        <begin position="5"/>
        <end position="119"/>
    </location>
</feature>
<accession>A0A2P8G446</accession>
<gene>
    <name evidence="2" type="ORF">CLV60_106352</name>
</gene>